<feature type="non-terminal residue" evidence="11">
    <location>
        <position position="1"/>
    </location>
</feature>
<evidence type="ECO:0000256" key="3">
    <source>
        <dbReference type="ARBA" id="ARBA00022643"/>
    </source>
</evidence>
<keyword evidence="6" id="KW-0560">Oxidoreductase</keyword>
<dbReference type="CDD" id="cd02801">
    <property type="entry name" value="DUS_like_FMN"/>
    <property type="match status" value="1"/>
</dbReference>
<dbReference type="PANTHER" id="PTHR11082:SF31">
    <property type="entry name" value="TRNA-DIHYDROURIDINE(20A_20B) SYNTHASE [NAD(P)+]-LIKE"/>
    <property type="match status" value="1"/>
</dbReference>
<dbReference type="FunCoup" id="A0A2N3NDG7">
    <property type="interactions" value="151"/>
</dbReference>
<evidence type="ECO:0000256" key="6">
    <source>
        <dbReference type="ARBA" id="ARBA00023002"/>
    </source>
</evidence>
<keyword evidence="3" id="KW-0288">FMN</keyword>
<organism evidence="11 12">
    <name type="scientific">Lomentospora prolificans</name>
    <dbReference type="NCBI Taxonomy" id="41688"/>
    <lineage>
        <taxon>Eukaryota</taxon>
        <taxon>Fungi</taxon>
        <taxon>Dikarya</taxon>
        <taxon>Ascomycota</taxon>
        <taxon>Pezizomycotina</taxon>
        <taxon>Sordariomycetes</taxon>
        <taxon>Hypocreomycetidae</taxon>
        <taxon>Microascales</taxon>
        <taxon>Microascaceae</taxon>
        <taxon>Lomentospora</taxon>
    </lineage>
</organism>
<feature type="domain" description="DUS-like FMN-binding" evidence="10">
    <location>
        <begin position="22"/>
        <end position="306"/>
    </location>
</feature>
<evidence type="ECO:0000256" key="5">
    <source>
        <dbReference type="ARBA" id="ARBA00022694"/>
    </source>
</evidence>
<dbReference type="InterPro" id="IPR035587">
    <property type="entry name" value="DUS-like_FMN-bd"/>
</dbReference>
<reference evidence="11 12" key="1">
    <citation type="journal article" date="2017" name="G3 (Bethesda)">
        <title>First Draft Genome Sequence of the Pathogenic Fungus Lomentospora prolificans (Formerly Scedosporium prolificans).</title>
        <authorList>
            <person name="Luo R."/>
            <person name="Zimin A."/>
            <person name="Workman R."/>
            <person name="Fan Y."/>
            <person name="Pertea G."/>
            <person name="Grossman N."/>
            <person name="Wear M.P."/>
            <person name="Jia B."/>
            <person name="Miller H."/>
            <person name="Casadevall A."/>
            <person name="Timp W."/>
            <person name="Zhang S.X."/>
            <person name="Salzberg S.L."/>
        </authorList>
    </citation>
    <scope>NUCLEOTIDE SEQUENCE [LARGE SCALE GENOMIC DNA]</scope>
    <source>
        <strain evidence="11 12">JHH-5317</strain>
    </source>
</reference>
<comment type="cofactor">
    <cofactor evidence="1">
        <name>FMN</name>
        <dbReference type="ChEBI" id="CHEBI:58210"/>
    </cofactor>
</comment>
<comment type="catalytic activity">
    <reaction evidence="8">
        <text>a 5,6-dihydrouridine in mRNA + NAD(+) = a uridine in mRNA + NADH + H(+)</text>
        <dbReference type="Rhea" id="RHEA:69851"/>
        <dbReference type="Rhea" id="RHEA-COMP:14658"/>
        <dbReference type="Rhea" id="RHEA-COMP:17789"/>
        <dbReference type="ChEBI" id="CHEBI:15378"/>
        <dbReference type="ChEBI" id="CHEBI:57540"/>
        <dbReference type="ChEBI" id="CHEBI:57945"/>
        <dbReference type="ChEBI" id="CHEBI:65315"/>
        <dbReference type="ChEBI" id="CHEBI:74443"/>
    </reaction>
    <physiologicalReaction direction="right-to-left" evidence="8">
        <dbReference type="Rhea" id="RHEA:69853"/>
    </physiologicalReaction>
</comment>
<evidence type="ECO:0000256" key="4">
    <source>
        <dbReference type="ARBA" id="ARBA00022664"/>
    </source>
</evidence>
<dbReference type="GO" id="GO:0006397">
    <property type="term" value="P:mRNA processing"/>
    <property type="evidence" value="ECO:0007669"/>
    <property type="project" value="UniProtKB-KW"/>
</dbReference>
<gene>
    <name evidence="11" type="ORF">jhhlp_002220</name>
</gene>
<evidence type="ECO:0000256" key="9">
    <source>
        <dbReference type="ARBA" id="ARBA00049447"/>
    </source>
</evidence>
<dbReference type="GO" id="GO:0050660">
    <property type="term" value="F:flavin adenine dinucleotide binding"/>
    <property type="evidence" value="ECO:0007669"/>
    <property type="project" value="InterPro"/>
</dbReference>
<dbReference type="InterPro" id="IPR018517">
    <property type="entry name" value="tRNA_hU_synthase_CS"/>
</dbReference>
<name>A0A2N3NDG7_9PEZI</name>
<keyword evidence="5" id="KW-0819">tRNA processing</keyword>
<evidence type="ECO:0000256" key="1">
    <source>
        <dbReference type="ARBA" id="ARBA00001917"/>
    </source>
</evidence>
<comment type="caution">
    <text evidence="11">The sequence shown here is derived from an EMBL/GenBank/DDBJ whole genome shotgun (WGS) entry which is preliminary data.</text>
</comment>
<dbReference type="OrthoDB" id="9977870at2759"/>
<dbReference type="Pfam" id="PF01207">
    <property type="entry name" value="Dus"/>
    <property type="match status" value="1"/>
</dbReference>
<dbReference type="EMBL" id="NLAX01000008">
    <property type="protein sequence ID" value="PKS10469.1"/>
    <property type="molecule type" value="Genomic_DNA"/>
</dbReference>
<evidence type="ECO:0000256" key="7">
    <source>
        <dbReference type="ARBA" id="ARBA00045934"/>
    </source>
</evidence>
<dbReference type="AlphaFoldDB" id="A0A2N3NDG7"/>
<dbReference type="STRING" id="41688.A0A2N3NDG7"/>
<dbReference type="GO" id="GO:0017150">
    <property type="term" value="F:tRNA dihydrouridine synthase activity"/>
    <property type="evidence" value="ECO:0007669"/>
    <property type="project" value="InterPro"/>
</dbReference>
<protein>
    <recommendedName>
        <fullName evidence="10">DUS-like FMN-binding domain-containing protein</fullName>
    </recommendedName>
</protein>
<keyword evidence="2" id="KW-0285">Flavoprotein</keyword>
<dbReference type="Proteomes" id="UP000233524">
    <property type="component" value="Unassembled WGS sequence"/>
</dbReference>
<dbReference type="PROSITE" id="PS01136">
    <property type="entry name" value="UPF0034"/>
    <property type="match status" value="1"/>
</dbReference>
<evidence type="ECO:0000256" key="8">
    <source>
        <dbReference type="ARBA" id="ARBA00048342"/>
    </source>
</evidence>
<comment type="function">
    <text evidence="7">Catalyzes the synthesis of dihydrouridine, a modified base found in the D-loop of most tRNAs. Specifically modifies U47 in cytoplasmic tRNAs. Catalyzes the synthesis of dihydrouridine in some mRNAs, thereby affecting their translation.</text>
</comment>
<dbReference type="InterPro" id="IPR013785">
    <property type="entry name" value="Aldolase_TIM"/>
</dbReference>
<accession>A0A2N3NDG7</accession>
<dbReference type="SUPFAM" id="SSF51395">
    <property type="entry name" value="FMN-linked oxidoreductases"/>
    <property type="match status" value="1"/>
</dbReference>
<dbReference type="PANTHER" id="PTHR11082">
    <property type="entry name" value="TRNA-DIHYDROURIDINE SYNTHASE"/>
    <property type="match status" value="1"/>
</dbReference>
<dbReference type="Gene3D" id="3.20.20.70">
    <property type="entry name" value="Aldolase class I"/>
    <property type="match status" value="1"/>
</dbReference>
<evidence type="ECO:0000256" key="2">
    <source>
        <dbReference type="ARBA" id="ARBA00022630"/>
    </source>
</evidence>
<evidence type="ECO:0000259" key="10">
    <source>
        <dbReference type="Pfam" id="PF01207"/>
    </source>
</evidence>
<proteinExistence type="predicted"/>
<keyword evidence="12" id="KW-1185">Reference proteome</keyword>
<comment type="catalytic activity">
    <reaction evidence="9">
        <text>a 5,6-dihydrouridine in mRNA + NADP(+) = a uridine in mRNA + NADPH + H(+)</text>
        <dbReference type="Rhea" id="RHEA:69855"/>
        <dbReference type="Rhea" id="RHEA-COMP:14658"/>
        <dbReference type="Rhea" id="RHEA-COMP:17789"/>
        <dbReference type="ChEBI" id="CHEBI:15378"/>
        <dbReference type="ChEBI" id="CHEBI:57783"/>
        <dbReference type="ChEBI" id="CHEBI:58349"/>
        <dbReference type="ChEBI" id="CHEBI:65315"/>
        <dbReference type="ChEBI" id="CHEBI:74443"/>
    </reaction>
    <physiologicalReaction direction="right-to-left" evidence="9">
        <dbReference type="Rhea" id="RHEA:69857"/>
    </physiologicalReaction>
</comment>
<dbReference type="VEuPathDB" id="FungiDB:jhhlp_002220"/>
<evidence type="ECO:0000313" key="11">
    <source>
        <dbReference type="EMBL" id="PKS10469.1"/>
    </source>
</evidence>
<sequence length="357" mass="39524">VSSPLKIFDIARSEDRFVYASAPMVRYSKLAFRQTVHEYGTDLTWTPMILSKEFNRSAAARDSDFTTSTRMAQPPTIVQFGASSPVEFSRAASLVMPYANGVDLNCGCPQTWACAASLGAALMEKRHLVRDILVETRGMMLRDGWQRDKESRSGRSLSVKIRIHKDLRKTVDFLNTVIGDPQAPLVDFVTIHPRSRRTPSNVPIDTEALRFLASQFGHKIPILLSGDVFTLKSVPVPTLEDRPGGQDPTPSTTNITGLMSARAILTNPALFAGYDTCPWNAVEAFMRNAVRSPLPLRLVLHHLSEMCGPGPGENKGSLLNRRERGLLLKQTTMLDVIDFVDQTIMAKTGQPEGAWRT</sequence>
<dbReference type="InParanoid" id="A0A2N3NDG7"/>
<keyword evidence="4" id="KW-0507">mRNA processing</keyword>
<evidence type="ECO:0000313" key="12">
    <source>
        <dbReference type="Proteomes" id="UP000233524"/>
    </source>
</evidence>